<feature type="region of interest" description="Disordered" evidence="1">
    <location>
        <begin position="53"/>
        <end position="89"/>
    </location>
</feature>
<accession>A0A1F4UJ74</accession>
<gene>
    <name evidence="2" type="ORF">A2V54_02605</name>
</gene>
<evidence type="ECO:0000256" key="1">
    <source>
        <dbReference type="SAM" id="MobiDB-lite"/>
    </source>
</evidence>
<feature type="compositionally biased region" description="Acidic residues" evidence="1">
    <location>
        <begin position="67"/>
        <end position="89"/>
    </location>
</feature>
<dbReference type="AlphaFoldDB" id="A0A1F4UJ74"/>
<evidence type="ECO:0000313" key="3">
    <source>
        <dbReference type="Proteomes" id="UP000176583"/>
    </source>
</evidence>
<dbReference type="STRING" id="1802613.A2V54_02605"/>
<reference evidence="2 3" key="1">
    <citation type="journal article" date="2016" name="Nat. Commun.">
        <title>Thousands of microbial genomes shed light on interconnected biogeochemical processes in an aquifer system.</title>
        <authorList>
            <person name="Anantharaman K."/>
            <person name="Brown C.T."/>
            <person name="Hug L.A."/>
            <person name="Sharon I."/>
            <person name="Castelle C.J."/>
            <person name="Probst A.J."/>
            <person name="Thomas B.C."/>
            <person name="Singh A."/>
            <person name="Wilkins M.J."/>
            <person name="Karaoz U."/>
            <person name="Brodie E.L."/>
            <person name="Williams K.H."/>
            <person name="Hubbard S.S."/>
            <person name="Banfield J.F."/>
        </authorList>
    </citation>
    <scope>NUCLEOTIDE SEQUENCE [LARGE SCALE GENOMIC DNA]</scope>
</reference>
<organism evidence="2 3">
    <name type="scientific">candidate division WWE3 bacterium RBG_19FT_COMBO_53_11</name>
    <dbReference type="NCBI Taxonomy" id="1802613"/>
    <lineage>
        <taxon>Bacteria</taxon>
        <taxon>Katanobacteria</taxon>
    </lineage>
</organism>
<name>A0A1F4UJ74_UNCKA</name>
<comment type="caution">
    <text evidence="2">The sequence shown here is derived from an EMBL/GenBank/DDBJ whole genome shotgun (WGS) entry which is preliminary data.</text>
</comment>
<protein>
    <submittedName>
        <fullName evidence="2">Uncharacterized protein</fullName>
    </submittedName>
</protein>
<evidence type="ECO:0000313" key="2">
    <source>
        <dbReference type="EMBL" id="OGC44969.1"/>
    </source>
</evidence>
<sequence length="89" mass="9635">MQQKLEELFIFISDFALRKSNFAMEVRIAAAQASAQIAGVLLGIRELNLLGMLPGPDPDDFDHSPSGEEDPGLDGDGLDLDEGFDSEPE</sequence>
<dbReference type="Proteomes" id="UP000176583">
    <property type="component" value="Unassembled WGS sequence"/>
</dbReference>
<proteinExistence type="predicted"/>
<dbReference type="EMBL" id="MEUW01000001">
    <property type="protein sequence ID" value="OGC44969.1"/>
    <property type="molecule type" value="Genomic_DNA"/>
</dbReference>